<dbReference type="InterPro" id="IPR050832">
    <property type="entry name" value="Bact_Acetyltransf"/>
</dbReference>
<dbReference type="Pfam" id="PF00583">
    <property type="entry name" value="Acetyltransf_1"/>
    <property type="match status" value="1"/>
</dbReference>
<evidence type="ECO:0000259" key="3">
    <source>
        <dbReference type="PROSITE" id="PS51186"/>
    </source>
</evidence>
<evidence type="ECO:0000313" key="4">
    <source>
        <dbReference type="EMBL" id="SMF66527.1"/>
    </source>
</evidence>
<gene>
    <name evidence="4" type="ORF">SAMN05661091_0264</name>
</gene>
<dbReference type="RefSeq" id="WP_208917421.1">
    <property type="nucleotide sequence ID" value="NZ_LT840184.1"/>
</dbReference>
<protein>
    <submittedName>
        <fullName evidence="4">Protein N-acetyltransferase, RimJ/RimL family</fullName>
    </submittedName>
</protein>
<keyword evidence="1 4" id="KW-0808">Transferase</keyword>
<sequence>MSISLQTVTIRFSEMKDAAHLMELDDLVWDRNTAPEPLHWTSRDNYLLHCPPGSQLVAVNGDDVCGYVGFCAPTGLESNSHVYELNIAIHPSYQRSGIGRRLIQAVQDMARLEGKTKLRLRVLSCNPGAIAFYKACGFQEEGRLVQEFFVDGRYVDDILMSYFI</sequence>
<dbReference type="CDD" id="cd04301">
    <property type="entry name" value="NAT_SF"/>
    <property type="match status" value="1"/>
</dbReference>
<dbReference type="AlphaFoldDB" id="A0A1X7G9W7"/>
<dbReference type="InterPro" id="IPR000182">
    <property type="entry name" value="GNAT_dom"/>
</dbReference>
<dbReference type="InterPro" id="IPR016181">
    <property type="entry name" value="Acyl_CoA_acyltransferase"/>
</dbReference>
<evidence type="ECO:0000256" key="2">
    <source>
        <dbReference type="ARBA" id="ARBA00023315"/>
    </source>
</evidence>
<dbReference type="GO" id="GO:0016747">
    <property type="term" value="F:acyltransferase activity, transferring groups other than amino-acyl groups"/>
    <property type="evidence" value="ECO:0007669"/>
    <property type="project" value="InterPro"/>
</dbReference>
<dbReference type="STRING" id="1313296.SAMN05661091_0264"/>
<organism evidence="4 5">
    <name type="scientific">Paenibacillus uliginis N3/975</name>
    <dbReference type="NCBI Taxonomy" id="1313296"/>
    <lineage>
        <taxon>Bacteria</taxon>
        <taxon>Bacillati</taxon>
        <taxon>Bacillota</taxon>
        <taxon>Bacilli</taxon>
        <taxon>Bacillales</taxon>
        <taxon>Paenibacillaceae</taxon>
        <taxon>Paenibacillus</taxon>
    </lineage>
</organism>
<keyword evidence="2" id="KW-0012">Acyltransferase</keyword>
<keyword evidence="5" id="KW-1185">Reference proteome</keyword>
<feature type="domain" description="N-acetyltransferase" evidence="3">
    <location>
        <begin position="8"/>
        <end position="164"/>
    </location>
</feature>
<dbReference type="PANTHER" id="PTHR43877">
    <property type="entry name" value="AMINOALKYLPHOSPHONATE N-ACETYLTRANSFERASE-RELATED-RELATED"/>
    <property type="match status" value="1"/>
</dbReference>
<reference evidence="4 5" key="1">
    <citation type="submission" date="2017-04" db="EMBL/GenBank/DDBJ databases">
        <authorList>
            <person name="Afonso C.L."/>
            <person name="Miller P.J."/>
            <person name="Scott M.A."/>
            <person name="Spackman E."/>
            <person name="Goraichik I."/>
            <person name="Dimitrov K.M."/>
            <person name="Suarez D.L."/>
            <person name="Swayne D.E."/>
        </authorList>
    </citation>
    <scope>NUCLEOTIDE SEQUENCE [LARGE SCALE GENOMIC DNA]</scope>
    <source>
        <strain evidence="4 5">N3/975</strain>
    </source>
</reference>
<dbReference type="SUPFAM" id="SSF55729">
    <property type="entry name" value="Acyl-CoA N-acyltransferases (Nat)"/>
    <property type="match status" value="1"/>
</dbReference>
<dbReference type="Proteomes" id="UP000192940">
    <property type="component" value="Chromosome I"/>
</dbReference>
<evidence type="ECO:0000256" key="1">
    <source>
        <dbReference type="ARBA" id="ARBA00022679"/>
    </source>
</evidence>
<dbReference type="Gene3D" id="3.40.630.30">
    <property type="match status" value="1"/>
</dbReference>
<evidence type="ECO:0000313" key="5">
    <source>
        <dbReference type="Proteomes" id="UP000192940"/>
    </source>
</evidence>
<proteinExistence type="predicted"/>
<accession>A0A1X7G9W7</accession>
<dbReference type="EMBL" id="LT840184">
    <property type="protein sequence ID" value="SMF66527.1"/>
    <property type="molecule type" value="Genomic_DNA"/>
</dbReference>
<dbReference type="PROSITE" id="PS51186">
    <property type="entry name" value="GNAT"/>
    <property type="match status" value="1"/>
</dbReference>
<name>A0A1X7G9W7_9BACL</name>